<feature type="transmembrane region" description="Helical" evidence="2">
    <location>
        <begin position="143"/>
        <end position="164"/>
    </location>
</feature>
<organism evidence="3 4">
    <name type="scientific">Decorospora gaudefroyi</name>
    <dbReference type="NCBI Taxonomy" id="184978"/>
    <lineage>
        <taxon>Eukaryota</taxon>
        <taxon>Fungi</taxon>
        <taxon>Dikarya</taxon>
        <taxon>Ascomycota</taxon>
        <taxon>Pezizomycotina</taxon>
        <taxon>Dothideomycetes</taxon>
        <taxon>Pleosporomycetidae</taxon>
        <taxon>Pleosporales</taxon>
        <taxon>Pleosporineae</taxon>
        <taxon>Pleosporaceae</taxon>
        <taxon>Decorospora</taxon>
    </lineage>
</organism>
<keyword evidence="2" id="KW-0472">Membrane</keyword>
<feature type="transmembrane region" description="Helical" evidence="2">
    <location>
        <begin position="108"/>
        <end position="136"/>
    </location>
</feature>
<gene>
    <name evidence="3" type="ORF">BDW02DRAFT_57004</name>
</gene>
<evidence type="ECO:0000313" key="3">
    <source>
        <dbReference type="EMBL" id="KAF1831406.1"/>
    </source>
</evidence>
<feature type="region of interest" description="Disordered" evidence="1">
    <location>
        <begin position="234"/>
        <end position="268"/>
    </location>
</feature>
<evidence type="ECO:0000256" key="1">
    <source>
        <dbReference type="SAM" id="MobiDB-lite"/>
    </source>
</evidence>
<protein>
    <submittedName>
        <fullName evidence="3">Uncharacterized protein</fullName>
    </submittedName>
</protein>
<accession>A0A6A5K5P4</accession>
<proteinExistence type="predicted"/>
<feature type="transmembrane region" description="Helical" evidence="2">
    <location>
        <begin position="83"/>
        <end position="102"/>
    </location>
</feature>
<keyword evidence="2" id="KW-0812">Transmembrane</keyword>
<dbReference type="AlphaFoldDB" id="A0A6A5K5P4"/>
<name>A0A6A5K5P4_9PLEO</name>
<keyword evidence="2" id="KW-1133">Transmembrane helix</keyword>
<evidence type="ECO:0000313" key="4">
    <source>
        <dbReference type="Proteomes" id="UP000800040"/>
    </source>
</evidence>
<reference evidence="3" key="1">
    <citation type="submission" date="2020-01" db="EMBL/GenBank/DDBJ databases">
        <authorList>
            <consortium name="DOE Joint Genome Institute"/>
            <person name="Haridas S."/>
            <person name="Albert R."/>
            <person name="Binder M."/>
            <person name="Bloem J."/>
            <person name="Labutti K."/>
            <person name="Salamov A."/>
            <person name="Andreopoulos B."/>
            <person name="Baker S.E."/>
            <person name="Barry K."/>
            <person name="Bills G."/>
            <person name="Bluhm B.H."/>
            <person name="Cannon C."/>
            <person name="Castanera R."/>
            <person name="Culley D.E."/>
            <person name="Daum C."/>
            <person name="Ezra D."/>
            <person name="Gonzalez J.B."/>
            <person name="Henrissat B."/>
            <person name="Kuo A."/>
            <person name="Liang C."/>
            <person name="Lipzen A."/>
            <person name="Lutzoni F."/>
            <person name="Magnuson J."/>
            <person name="Mondo S."/>
            <person name="Nolan M."/>
            <person name="Ohm R."/>
            <person name="Pangilinan J."/>
            <person name="Park H.-J."/>
            <person name="Ramirez L."/>
            <person name="Alfaro M."/>
            <person name="Sun H."/>
            <person name="Tritt A."/>
            <person name="Yoshinaga Y."/>
            <person name="Zwiers L.-H."/>
            <person name="Turgeon B.G."/>
            <person name="Goodwin S.B."/>
            <person name="Spatafora J.W."/>
            <person name="Crous P.W."/>
            <person name="Grigoriev I.V."/>
        </authorList>
    </citation>
    <scope>NUCLEOTIDE SEQUENCE</scope>
    <source>
        <strain evidence="3">P77</strain>
    </source>
</reference>
<dbReference type="Proteomes" id="UP000800040">
    <property type="component" value="Unassembled WGS sequence"/>
</dbReference>
<keyword evidence="4" id="KW-1185">Reference proteome</keyword>
<sequence>MPRAPDYYARSQVRRNPQRGRLTSHSRDLAFLDQLMYYEPEGSSSSESVVLERYQRRYKSEELSSEADSELVEEMPVQAARKYYLYIIVASMVIAFLFEIPIDIPRILAFFLALIAFHVVGNLYLSLICITTIAIFRTNLKVILLRIPFLIAFVLAIPCVYLLLTPESVASKLNSTAFHSKQYNNSEPEALYRRHASTSAYAGMPGTESTILGTLVPMPINYSGTTFFNPSTHFARATDPDHSTHRRRTMHTNLLEPQFQPRRTFSEA</sequence>
<evidence type="ECO:0000256" key="2">
    <source>
        <dbReference type="SAM" id="Phobius"/>
    </source>
</evidence>
<dbReference type="EMBL" id="ML975365">
    <property type="protein sequence ID" value="KAF1831406.1"/>
    <property type="molecule type" value="Genomic_DNA"/>
</dbReference>